<reference evidence="2 3" key="1">
    <citation type="submission" date="2020-01" db="EMBL/GenBank/DDBJ databases">
        <title>Ponticoccus aerotolerans gen. nov., sp. nov., an anaerobic bacterium and proposal of Ponticoccusceae fam. nov., Ponticoccusles ord. nov. and Ponticoccuse classis nov. in the phylum Kiritimatiellaeota.</title>
        <authorList>
            <person name="Zhou L.Y."/>
            <person name="Du Z.J."/>
        </authorList>
    </citation>
    <scope>NUCLEOTIDE SEQUENCE [LARGE SCALE GENOMIC DNA]</scope>
    <source>
        <strain evidence="2 3">S-5007</strain>
    </source>
</reference>
<protein>
    <submittedName>
        <fullName evidence="2">Uncharacterized protein</fullName>
    </submittedName>
</protein>
<keyword evidence="1" id="KW-1133">Transmembrane helix</keyword>
<accession>A0A6P1M7S3</accession>
<gene>
    <name evidence="2" type="ORF">GT409_10815</name>
</gene>
<feature type="transmembrane region" description="Helical" evidence="1">
    <location>
        <begin position="181"/>
        <end position="204"/>
    </location>
</feature>
<feature type="transmembrane region" description="Helical" evidence="1">
    <location>
        <begin position="81"/>
        <end position="105"/>
    </location>
</feature>
<proteinExistence type="predicted"/>
<keyword evidence="3" id="KW-1185">Reference proteome</keyword>
<name>A0A6P1M7S3_9BACT</name>
<keyword evidence="1" id="KW-0472">Membrane</keyword>
<keyword evidence="1" id="KW-0812">Transmembrane</keyword>
<feature type="transmembrane region" description="Helical" evidence="1">
    <location>
        <begin position="153"/>
        <end position="169"/>
    </location>
</feature>
<evidence type="ECO:0000313" key="2">
    <source>
        <dbReference type="EMBL" id="QHI69921.1"/>
    </source>
</evidence>
<evidence type="ECO:0000256" key="1">
    <source>
        <dbReference type="SAM" id="Phobius"/>
    </source>
</evidence>
<evidence type="ECO:0000313" key="3">
    <source>
        <dbReference type="Proteomes" id="UP000464954"/>
    </source>
</evidence>
<feature type="transmembrane region" description="Helical" evidence="1">
    <location>
        <begin position="117"/>
        <end position="141"/>
    </location>
</feature>
<dbReference type="KEGG" id="taer:GT409_10815"/>
<dbReference type="AlphaFoldDB" id="A0A6P1M7S3"/>
<feature type="transmembrane region" description="Helical" evidence="1">
    <location>
        <begin position="51"/>
        <end position="69"/>
    </location>
</feature>
<dbReference type="EMBL" id="CP047593">
    <property type="protein sequence ID" value="QHI69921.1"/>
    <property type="molecule type" value="Genomic_DNA"/>
</dbReference>
<feature type="transmembrane region" description="Helical" evidence="1">
    <location>
        <begin position="12"/>
        <end position="31"/>
    </location>
</feature>
<sequence>MKSIVLKELRHHGPFTLLGALASVAAMMLIRNFAPNFLSTERAEGLFEFSHPMHVVLSAMVTAALYRNYRSKTGHSKTGTLTVILVGYFGSIGIATLSDCLIPFWGEKLLGMEHAHAHLGVIEMPVVINFAALFGISFAYWYPKTHFPHTGHVLLSMAASLFHILRAQAEPFSILQGLAVGLFLFVAVWIPCCLSDIVFPLLFIRKEDLPKDFHVH</sequence>
<dbReference type="Proteomes" id="UP000464954">
    <property type="component" value="Chromosome"/>
</dbReference>
<organism evidence="2 3">
    <name type="scientific">Tichowtungia aerotolerans</name>
    <dbReference type="NCBI Taxonomy" id="2697043"/>
    <lineage>
        <taxon>Bacteria</taxon>
        <taxon>Pseudomonadati</taxon>
        <taxon>Kiritimatiellota</taxon>
        <taxon>Tichowtungiia</taxon>
        <taxon>Tichowtungiales</taxon>
        <taxon>Tichowtungiaceae</taxon>
        <taxon>Tichowtungia</taxon>
    </lineage>
</organism>
<dbReference type="RefSeq" id="WP_160629102.1">
    <property type="nucleotide sequence ID" value="NZ_CP047593.1"/>
</dbReference>